<dbReference type="InterPro" id="IPR051801">
    <property type="entry name" value="GH28_Enzymes"/>
</dbReference>
<comment type="similarity">
    <text evidence="1 4">Belongs to the glycosyl hydrolase 28 family.</text>
</comment>
<dbReference type="GO" id="GO:0005975">
    <property type="term" value="P:carbohydrate metabolic process"/>
    <property type="evidence" value="ECO:0007669"/>
    <property type="project" value="InterPro"/>
</dbReference>
<dbReference type="EC" id="3.2.1.15" evidence="6"/>
<dbReference type="InterPro" id="IPR000743">
    <property type="entry name" value="Glyco_hydro_28"/>
</dbReference>
<keyword evidence="3 4" id="KW-0326">Glycosidase</keyword>
<sequence length="466" mass="51286">MRRSYAVLTLVDVFLVLALLFNDAPWAVRSSSHCQQTSSGVIRPHSVTITEFGAVGDGLTLNTKAFQNAIFYLNSFTDKGGAQLFVPAGQWLTGSFELISHLTLQLDRDAVILGSMNSADWPVIDPLPSYGRGRELPGGRHRSLIYGCNLTDVIITGDNGTIDGQGSVWWNWFQNETLDFTRPHLVELMNSTRVAISNLTFLNSPFWTIHPVYCRQVIVQNVTIIAPLDSPNTDGIDPDSSNDVCIEDCYISTGDDLIAIKSGWDEYGISYGRPSTNIVIHRLVGETQSSSGIALGSEMSGGISEVHAENLQFFNSKTGIRIKTSPGRGGYVRNIYISDVTLADVNIAIRVTGEYGEHPDEFYDPNALPEIENITIKDVTGENVEVAGLLEGLKGDDFLNICLSNITLSVTSDFPWNCSYVQGYSDLVSPESCEPLKESIFPEHQSDCYHLSNHLHSLPNRNRGAW</sequence>
<name>A0A5B7AYQ2_DAVIN</name>
<dbReference type="GO" id="GO:0004650">
    <property type="term" value="F:polygalacturonase activity"/>
    <property type="evidence" value="ECO:0007669"/>
    <property type="project" value="UniProtKB-EC"/>
</dbReference>
<dbReference type="EMBL" id="GHES01030527">
    <property type="protein sequence ID" value="MPA61086.1"/>
    <property type="molecule type" value="Transcribed_RNA"/>
</dbReference>
<evidence type="ECO:0000256" key="3">
    <source>
        <dbReference type="ARBA" id="ARBA00023295"/>
    </source>
</evidence>
<evidence type="ECO:0000313" key="6">
    <source>
        <dbReference type="EMBL" id="MPA61086.1"/>
    </source>
</evidence>
<dbReference type="SMART" id="SM00710">
    <property type="entry name" value="PbH1"/>
    <property type="match status" value="6"/>
</dbReference>
<evidence type="ECO:0000256" key="2">
    <source>
        <dbReference type="ARBA" id="ARBA00022801"/>
    </source>
</evidence>
<feature type="signal peptide" evidence="5">
    <location>
        <begin position="1"/>
        <end position="18"/>
    </location>
</feature>
<evidence type="ECO:0000256" key="5">
    <source>
        <dbReference type="SAM" id="SignalP"/>
    </source>
</evidence>
<keyword evidence="2 4" id="KW-0378">Hydrolase</keyword>
<gene>
    <name evidence="6" type="ORF">Din_030527</name>
</gene>
<organism evidence="6">
    <name type="scientific">Davidia involucrata</name>
    <name type="common">Dove tree</name>
    <dbReference type="NCBI Taxonomy" id="16924"/>
    <lineage>
        <taxon>Eukaryota</taxon>
        <taxon>Viridiplantae</taxon>
        <taxon>Streptophyta</taxon>
        <taxon>Embryophyta</taxon>
        <taxon>Tracheophyta</taxon>
        <taxon>Spermatophyta</taxon>
        <taxon>Magnoliopsida</taxon>
        <taxon>eudicotyledons</taxon>
        <taxon>Gunneridae</taxon>
        <taxon>Pentapetalae</taxon>
        <taxon>asterids</taxon>
        <taxon>Cornales</taxon>
        <taxon>Nyssaceae</taxon>
        <taxon>Davidia</taxon>
    </lineage>
</organism>
<dbReference type="SUPFAM" id="SSF51126">
    <property type="entry name" value="Pectin lyase-like"/>
    <property type="match status" value="1"/>
</dbReference>
<evidence type="ECO:0000256" key="1">
    <source>
        <dbReference type="ARBA" id="ARBA00008834"/>
    </source>
</evidence>
<dbReference type="InterPro" id="IPR012334">
    <property type="entry name" value="Pectin_lyas_fold"/>
</dbReference>
<keyword evidence="5" id="KW-0732">Signal</keyword>
<dbReference type="PANTHER" id="PTHR31339">
    <property type="entry name" value="PECTIN LYASE-RELATED"/>
    <property type="match status" value="1"/>
</dbReference>
<feature type="chain" id="PRO_5022850698" evidence="5">
    <location>
        <begin position="19"/>
        <end position="466"/>
    </location>
</feature>
<dbReference type="InterPro" id="IPR011050">
    <property type="entry name" value="Pectin_lyase_fold/virulence"/>
</dbReference>
<dbReference type="InterPro" id="IPR006626">
    <property type="entry name" value="PbH1"/>
</dbReference>
<evidence type="ECO:0000256" key="4">
    <source>
        <dbReference type="RuleBase" id="RU361169"/>
    </source>
</evidence>
<protein>
    <submittedName>
        <fullName evidence="6">Putative polygalacturonase</fullName>
        <ecNumber evidence="6">3.2.1.15</ecNumber>
    </submittedName>
</protein>
<proteinExistence type="inferred from homology"/>
<reference evidence="6" key="1">
    <citation type="submission" date="2019-08" db="EMBL/GenBank/DDBJ databases">
        <title>Reference gene set and small RNA set construction with multiple tissues from Davidia involucrata Baill.</title>
        <authorList>
            <person name="Yang H."/>
            <person name="Zhou C."/>
            <person name="Li G."/>
            <person name="Wang J."/>
            <person name="Gao P."/>
            <person name="Wang M."/>
            <person name="Wang R."/>
            <person name="Zhao Y."/>
        </authorList>
    </citation>
    <scope>NUCLEOTIDE SEQUENCE</scope>
    <source>
        <tissue evidence="6">Mixed with DoveR01_LX</tissue>
    </source>
</reference>
<accession>A0A5B7AYQ2</accession>
<dbReference type="Pfam" id="PF00295">
    <property type="entry name" value="Glyco_hydro_28"/>
    <property type="match status" value="1"/>
</dbReference>
<dbReference type="AlphaFoldDB" id="A0A5B7AYQ2"/>
<dbReference type="Gene3D" id="2.160.20.10">
    <property type="entry name" value="Single-stranded right-handed beta-helix, Pectin lyase-like"/>
    <property type="match status" value="1"/>
</dbReference>
<dbReference type="PANTHER" id="PTHR31339:SF9">
    <property type="entry name" value="PLASMIN AND FIBRONECTIN-BINDING PROTEIN A"/>
    <property type="match status" value="1"/>
</dbReference>